<keyword evidence="1" id="KW-1133">Transmembrane helix</keyword>
<evidence type="ECO:0000313" key="3">
    <source>
        <dbReference type="Proteomes" id="UP000198415"/>
    </source>
</evidence>
<keyword evidence="3" id="KW-1185">Reference proteome</keyword>
<keyword evidence="1" id="KW-0812">Transmembrane</keyword>
<reference evidence="2 3" key="1">
    <citation type="submission" date="2017-06" db="EMBL/GenBank/DDBJ databases">
        <authorList>
            <person name="Kim H.J."/>
            <person name="Triplett B.A."/>
        </authorList>
    </citation>
    <scope>NUCLEOTIDE SEQUENCE [LARGE SCALE GENOMIC DNA]</scope>
    <source>
        <strain evidence="2 3">DSM 43151</strain>
    </source>
</reference>
<feature type="transmembrane region" description="Helical" evidence="1">
    <location>
        <begin position="71"/>
        <end position="90"/>
    </location>
</feature>
<evidence type="ECO:0000256" key="1">
    <source>
        <dbReference type="SAM" id="Phobius"/>
    </source>
</evidence>
<accession>A0A238XID1</accession>
<gene>
    <name evidence="2" type="ORF">SAMN06264365_103453</name>
</gene>
<keyword evidence="1" id="KW-0472">Membrane</keyword>
<organism evidence="2 3">
    <name type="scientific">Actinoplanes regularis</name>
    <dbReference type="NCBI Taxonomy" id="52697"/>
    <lineage>
        <taxon>Bacteria</taxon>
        <taxon>Bacillati</taxon>
        <taxon>Actinomycetota</taxon>
        <taxon>Actinomycetes</taxon>
        <taxon>Micromonosporales</taxon>
        <taxon>Micromonosporaceae</taxon>
        <taxon>Actinoplanes</taxon>
    </lineage>
</organism>
<dbReference type="EMBL" id="FZNR01000003">
    <property type="protein sequence ID" value="SNR58233.1"/>
    <property type="molecule type" value="Genomic_DNA"/>
</dbReference>
<sequence>MSTALLISVLADVPNPAPVDPTKGAQAITNLFAYAKWGVLAGLGLAALTGVGFMGWGKLSDRPDAAHKGKVTVLWCIAGALGAAVIIPMINSVFATAS</sequence>
<proteinExistence type="predicted"/>
<dbReference type="AlphaFoldDB" id="A0A238XID1"/>
<evidence type="ECO:0000313" key="2">
    <source>
        <dbReference type="EMBL" id="SNR58233.1"/>
    </source>
</evidence>
<evidence type="ECO:0008006" key="4">
    <source>
        <dbReference type="Google" id="ProtNLM"/>
    </source>
</evidence>
<protein>
    <recommendedName>
        <fullName evidence="4">TrbC/VIRB2 family protein</fullName>
    </recommendedName>
</protein>
<dbReference type="OrthoDB" id="5195819at2"/>
<dbReference type="RefSeq" id="WP_089293056.1">
    <property type="nucleotide sequence ID" value="NZ_BOMU01000041.1"/>
</dbReference>
<feature type="transmembrane region" description="Helical" evidence="1">
    <location>
        <begin position="37"/>
        <end position="59"/>
    </location>
</feature>
<dbReference type="Proteomes" id="UP000198415">
    <property type="component" value="Unassembled WGS sequence"/>
</dbReference>
<name>A0A238XID1_9ACTN</name>